<keyword evidence="2" id="KW-0472">Membrane</keyword>
<dbReference type="KEGG" id="aaq:AOC05_02040"/>
<keyword evidence="4" id="KW-1185">Reference proteome</keyword>
<accession>A0A0M3UFI7</accession>
<protein>
    <submittedName>
        <fullName evidence="3">Uncharacterized protein</fullName>
    </submittedName>
</protein>
<feature type="compositionally biased region" description="Basic and acidic residues" evidence="1">
    <location>
        <begin position="1"/>
        <end position="10"/>
    </location>
</feature>
<keyword evidence="2" id="KW-1133">Transmembrane helix</keyword>
<dbReference type="Proteomes" id="UP000062833">
    <property type="component" value="Chromosome"/>
</dbReference>
<feature type="region of interest" description="Disordered" evidence="1">
    <location>
        <begin position="1"/>
        <end position="21"/>
    </location>
</feature>
<dbReference type="PATRIC" id="fig|656366.3.peg.461"/>
<feature type="transmembrane region" description="Helical" evidence="2">
    <location>
        <begin position="101"/>
        <end position="124"/>
    </location>
</feature>
<dbReference type="EMBL" id="CP012677">
    <property type="protein sequence ID" value="ALE91415.1"/>
    <property type="molecule type" value="Genomic_DNA"/>
</dbReference>
<name>A0A0M3UFI7_9MICC</name>
<keyword evidence="2" id="KW-0812">Transmembrane</keyword>
<evidence type="ECO:0000256" key="2">
    <source>
        <dbReference type="SAM" id="Phobius"/>
    </source>
</evidence>
<evidence type="ECO:0000313" key="4">
    <source>
        <dbReference type="Proteomes" id="UP000062833"/>
    </source>
</evidence>
<sequence>MTKPRHETRSPRLASPTSSPLQKPQRSVGWAIGITLIGWIVVAAPVAAMGILAYLLIFSAGGEPDPAGLIMQGILSAAMMLCMIAFPVLLGLAAMKRRRGLWISAIITGALSVATFIYVSGTYFGPPTVSG</sequence>
<dbReference type="AlphaFoldDB" id="A0A0M3UFI7"/>
<evidence type="ECO:0000256" key="1">
    <source>
        <dbReference type="SAM" id="MobiDB-lite"/>
    </source>
</evidence>
<organism evidence="3 4">
    <name type="scientific">Arthrobacter alpinus</name>
    <dbReference type="NCBI Taxonomy" id="656366"/>
    <lineage>
        <taxon>Bacteria</taxon>
        <taxon>Bacillati</taxon>
        <taxon>Actinomycetota</taxon>
        <taxon>Actinomycetes</taxon>
        <taxon>Micrococcales</taxon>
        <taxon>Micrococcaceae</taxon>
        <taxon>Arthrobacter</taxon>
    </lineage>
</organism>
<evidence type="ECO:0000313" key="3">
    <source>
        <dbReference type="EMBL" id="ALE91415.1"/>
    </source>
</evidence>
<proteinExistence type="predicted"/>
<dbReference type="RefSeq" id="WP_062005265.1">
    <property type="nucleotide sequence ID" value="NZ_CP012677.1"/>
</dbReference>
<reference evidence="4" key="1">
    <citation type="submission" date="2015-09" db="EMBL/GenBank/DDBJ databases">
        <title>Complete genome of Arthrobacter alpinus strain R3.8.</title>
        <authorList>
            <person name="See-Too W.S."/>
            <person name="Chan K.G."/>
        </authorList>
    </citation>
    <scope>NUCLEOTIDE SEQUENCE [LARGE SCALE GENOMIC DNA]</scope>
    <source>
        <strain evidence="4">R3.8</strain>
    </source>
</reference>
<feature type="transmembrane region" description="Helical" evidence="2">
    <location>
        <begin position="28"/>
        <end position="57"/>
    </location>
</feature>
<gene>
    <name evidence="3" type="ORF">AOC05_02040</name>
</gene>
<dbReference type="OrthoDB" id="4953310at2"/>
<feature type="transmembrane region" description="Helical" evidence="2">
    <location>
        <begin position="69"/>
        <end position="94"/>
    </location>
</feature>